<comment type="similarity">
    <text evidence="9">Belongs to the glycosyl hydrolase 18 family.</text>
</comment>
<dbReference type="GO" id="GO:0005576">
    <property type="term" value="C:extracellular region"/>
    <property type="evidence" value="ECO:0007669"/>
    <property type="project" value="TreeGrafter"/>
</dbReference>
<evidence type="ECO:0000256" key="9">
    <source>
        <dbReference type="RuleBase" id="RU004453"/>
    </source>
</evidence>
<feature type="domain" description="GH18" evidence="10">
    <location>
        <begin position="52"/>
        <end position="344"/>
    </location>
</feature>
<dbReference type="PANTHER" id="PTHR45708">
    <property type="entry name" value="ENDOCHITINASE"/>
    <property type="match status" value="1"/>
</dbReference>
<evidence type="ECO:0000256" key="7">
    <source>
        <dbReference type="ARBA" id="ARBA00023326"/>
    </source>
</evidence>
<evidence type="ECO:0000313" key="12">
    <source>
        <dbReference type="Proteomes" id="UP000660729"/>
    </source>
</evidence>
<dbReference type="Pfam" id="PF00704">
    <property type="entry name" value="Glyco_hydro_18"/>
    <property type="match status" value="1"/>
</dbReference>
<proteinExistence type="inferred from homology"/>
<keyword evidence="3 8" id="KW-0378">Hydrolase</keyword>
<dbReference type="EMBL" id="JABCIY010000096">
    <property type="protein sequence ID" value="KAF7193040.1"/>
    <property type="molecule type" value="Genomic_DNA"/>
</dbReference>
<dbReference type="Proteomes" id="UP000660729">
    <property type="component" value="Unassembled WGS sequence"/>
</dbReference>
<reference evidence="11" key="1">
    <citation type="submission" date="2020-04" db="EMBL/GenBank/DDBJ databases">
        <title>Draft genome resource of the tomato pathogen Pseudocercospora fuligena.</title>
        <authorList>
            <person name="Zaccaron A."/>
        </authorList>
    </citation>
    <scope>NUCLEOTIDE SEQUENCE</scope>
    <source>
        <strain evidence="11">PF001</strain>
    </source>
</reference>
<protein>
    <recommendedName>
        <fullName evidence="2">chitinase</fullName>
        <ecNumber evidence="2">3.2.1.14</ecNumber>
    </recommendedName>
</protein>
<evidence type="ECO:0000256" key="5">
    <source>
        <dbReference type="ARBA" id="ARBA00023277"/>
    </source>
</evidence>
<evidence type="ECO:0000259" key="10">
    <source>
        <dbReference type="PROSITE" id="PS51910"/>
    </source>
</evidence>
<dbReference type="OrthoDB" id="3012298at2759"/>
<evidence type="ECO:0000256" key="3">
    <source>
        <dbReference type="ARBA" id="ARBA00022801"/>
    </source>
</evidence>
<dbReference type="GO" id="GO:0008843">
    <property type="term" value="F:endochitinase activity"/>
    <property type="evidence" value="ECO:0007669"/>
    <property type="project" value="UniProtKB-EC"/>
</dbReference>
<sequence length="420" mass="45903">MLDLTVQFSIFLTRIATMRTSLALSALLGTASSLPAEVSLDQRAASDPYNPPRVLAYVQTFRRYQDTNQFSLLPMISNPTQITHVYLSSLHINSDPNAITLNDNNPNSSVFSTVWQEAAQLQAKGVKVLYMMGGAAAGSYPRLCSGPSSTIVNETYYKALYYELKYHKLDGIDLDIEEKVAYTCPLALLQRLAKDFGSNFITTMSPVASELQASGYGLGGFSYKTLDSKATLSTKPNGKLINWFNPQFYNGWGDASNVNGYNAIVKNGYAANRVAFNMLAAQNDGGSGWKPIATYQKVVATLKANYGSKFGGTNGWEYWDAGRNDNMSEPWKWVGTLGNSVYGTSYNMAKRDADESYAELEERQIAQDFNSTITLGDSPWPALTNQLKILGVVQLAAVRALNISSGNLAQALQILGLPPL</sequence>
<dbReference type="PROSITE" id="PS01095">
    <property type="entry name" value="GH18_1"/>
    <property type="match status" value="1"/>
</dbReference>
<name>A0A8H6VND1_9PEZI</name>
<comment type="caution">
    <text evidence="11">The sequence shown here is derived from an EMBL/GenBank/DDBJ whole genome shotgun (WGS) entry which is preliminary data.</text>
</comment>
<keyword evidence="4" id="KW-0146">Chitin degradation</keyword>
<keyword evidence="7" id="KW-0624">Polysaccharide degradation</keyword>
<evidence type="ECO:0000256" key="6">
    <source>
        <dbReference type="ARBA" id="ARBA00023295"/>
    </source>
</evidence>
<comment type="catalytic activity">
    <reaction evidence="1">
        <text>Random endo-hydrolysis of N-acetyl-beta-D-glucosaminide (1-&gt;4)-beta-linkages in chitin and chitodextrins.</text>
        <dbReference type="EC" id="3.2.1.14"/>
    </reaction>
</comment>
<evidence type="ECO:0000256" key="1">
    <source>
        <dbReference type="ARBA" id="ARBA00000822"/>
    </source>
</evidence>
<dbReference type="InterPro" id="IPR001579">
    <property type="entry name" value="Glyco_hydro_18_chit_AS"/>
</dbReference>
<keyword evidence="12" id="KW-1185">Reference proteome</keyword>
<gene>
    <name evidence="11" type="ORF">HII31_05601</name>
</gene>
<dbReference type="InterPro" id="IPR050542">
    <property type="entry name" value="Glycosyl_Hydrlase18_Chitinase"/>
</dbReference>
<organism evidence="11 12">
    <name type="scientific">Pseudocercospora fuligena</name>
    <dbReference type="NCBI Taxonomy" id="685502"/>
    <lineage>
        <taxon>Eukaryota</taxon>
        <taxon>Fungi</taxon>
        <taxon>Dikarya</taxon>
        <taxon>Ascomycota</taxon>
        <taxon>Pezizomycotina</taxon>
        <taxon>Dothideomycetes</taxon>
        <taxon>Dothideomycetidae</taxon>
        <taxon>Mycosphaerellales</taxon>
        <taxon>Mycosphaerellaceae</taxon>
        <taxon>Pseudocercospora</taxon>
    </lineage>
</organism>
<dbReference type="PROSITE" id="PS51910">
    <property type="entry name" value="GH18_2"/>
    <property type="match status" value="1"/>
</dbReference>
<evidence type="ECO:0000256" key="8">
    <source>
        <dbReference type="RuleBase" id="RU000489"/>
    </source>
</evidence>
<dbReference type="Gene3D" id="3.20.20.80">
    <property type="entry name" value="Glycosidases"/>
    <property type="match status" value="1"/>
</dbReference>
<dbReference type="SUPFAM" id="SSF51445">
    <property type="entry name" value="(Trans)glycosidases"/>
    <property type="match status" value="1"/>
</dbReference>
<evidence type="ECO:0000313" key="11">
    <source>
        <dbReference type="EMBL" id="KAF7193040.1"/>
    </source>
</evidence>
<evidence type="ECO:0000256" key="2">
    <source>
        <dbReference type="ARBA" id="ARBA00012729"/>
    </source>
</evidence>
<dbReference type="InterPro" id="IPR017853">
    <property type="entry name" value="GH"/>
</dbReference>
<dbReference type="AlphaFoldDB" id="A0A8H6VND1"/>
<accession>A0A8H6VND1</accession>
<dbReference type="InterPro" id="IPR001223">
    <property type="entry name" value="Glyco_hydro18_cat"/>
</dbReference>
<dbReference type="PANTHER" id="PTHR45708:SF60">
    <property type="entry name" value="III CHITINASE, PUTATIVE (AFU_ORTHOLOGUE AFUA_5G03850)-RELATED"/>
    <property type="match status" value="1"/>
</dbReference>
<keyword evidence="6 8" id="KW-0326">Glycosidase</keyword>
<keyword evidence="5" id="KW-0119">Carbohydrate metabolism</keyword>
<dbReference type="GO" id="GO:0006032">
    <property type="term" value="P:chitin catabolic process"/>
    <property type="evidence" value="ECO:0007669"/>
    <property type="project" value="UniProtKB-KW"/>
</dbReference>
<dbReference type="GO" id="GO:0000272">
    <property type="term" value="P:polysaccharide catabolic process"/>
    <property type="evidence" value="ECO:0007669"/>
    <property type="project" value="UniProtKB-KW"/>
</dbReference>
<dbReference type="EC" id="3.2.1.14" evidence="2"/>
<evidence type="ECO:0000256" key="4">
    <source>
        <dbReference type="ARBA" id="ARBA00023024"/>
    </source>
</evidence>